<evidence type="ECO:0000313" key="2">
    <source>
        <dbReference type="EMBL" id="KAK9755906.1"/>
    </source>
</evidence>
<reference evidence="2" key="1">
    <citation type="submission" date="2024-03" db="EMBL/GenBank/DDBJ databases">
        <title>WGS assembly of Saponaria officinalis var. Norfolk2.</title>
        <authorList>
            <person name="Jenkins J."/>
            <person name="Shu S."/>
            <person name="Grimwood J."/>
            <person name="Barry K."/>
            <person name="Goodstein D."/>
            <person name="Schmutz J."/>
            <person name="Leebens-Mack J."/>
            <person name="Osbourn A."/>
        </authorList>
    </citation>
    <scope>NUCLEOTIDE SEQUENCE [LARGE SCALE GENOMIC DNA]</scope>
    <source>
        <strain evidence="2">JIC</strain>
    </source>
</reference>
<dbReference type="InterPro" id="IPR000073">
    <property type="entry name" value="AB_hydrolase_1"/>
</dbReference>
<dbReference type="AlphaFoldDB" id="A0AAW1NC12"/>
<dbReference type="Proteomes" id="UP001443914">
    <property type="component" value="Unassembled WGS sequence"/>
</dbReference>
<protein>
    <recommendedName>
        <fullName evidence="1">AB hydrolase-1 domain-containing protein</fullName>
    </recommendedName>
</protein>
<dbReference type="Pfam" id="PF00561">
    <property type="entry name" value="Abhydrolase_1"/>
    <property type="match status" value="1"/>
</dbReference>
<dbReference type="FunFam" id="3.40.50.1820:FF:000270">
    <property type="entry name" value="Alpha/beta-Hydrolases superfamily protein"/>
    <property type="match status" value="1"/>
</dbReference>
<sequence length="408" mass="47149">MRFLNYIVGCISKRATTKKHVLVKREIVIRDNNCTTIDLSSLHLFEDHISRITPSKPSTLFFSNNYQHLQMGNVSGRKSSKSMDNPEIKSARIKLNDGRYLAYRESGVSKEVANFKIIIVHGFGSNKDMSFLAPQEVIKELKIYMVLYDRAGYGESDPNPKRTPKSEALDIEQLADQLQLGSKFYVIGVSMGSYPTWSCLHYIPHRLQGVALMAAVVNYRWPSLPKRLTKDDFRKGLVKLALWILKRAPGLLYWWMTQKMFPSTNIMEKNPVFFNERDVEVLKRTPGFELLSENKFEQRSVFDNLRQDFMVGFGKWEFNPLKLNNPFLKNDGSVHLFVGFEDKVVPVELQRYVMGELPWIKYHEIPHGGHLIVYDEDVCESVLRSLLLDEELAPKPLPKQKQLNETDL</sequence>
<dbReference type="SUPFAM" id="SSF53474">
    <property type="entry name" value="alpha/beta-Hydrolases"/>
    <property type="match status" value="1"/>
</dbReference>
<evidence type="ECO:0000259" key="1">
    <source>
        <dbReference type="Pfam" id="PF00561"/>
    </source>
</evidence>
<keyword evidence="3" id="KW-1185">Reference proteome</keyword>
<dbReference type="PANTHER" id="PTHR45763">
    <property type="entry name" value="HYDROLASE, ALPHA/BETA FOLD FAMILY PROTEIN, EXPRESSED-RELATED"/>
    <property type="match status" value="1"/>
</dbReference>
<dbReference type="EMBL" id="JBDFQZ010000001">
    <property type="protein sequence ID" value="KAK9755906.1"/>
    <property type="molecule type" value="Genomic_DNA"/>
</dbReference>
<accession>A0AAW1NC12</accession>
<dbReference type="Gene3D" id="3.40.50.1820">
    <property type="entry name" value="alpha/beta hydrolase"/>
    <property type="match status" value="1"/>
</dbReference>
<dbReference type="PANTHER" id="PTHR45763:SF28">
    <property type="entry name" value="ALPHA_BETA-HYDROLASES SUPERFAMILY PROTEIN"/>
    <property type="match status" value="1"/>
</dbReference>
<organism evidence="2 3">
    <name type="scientific">Saponaria officinalis</name>
    <name type="common">Common soapwort</name>
    <name type="synonym">Lychnis saponaria</name>
    <dbReference type="NCBI Taxonomy" id="3572"/>
    <lineage>
        <taxon>Eukaryota</taxon>
        <taxon>Viridiplantae</taxon>
        <taxon>Streptophyta</taxon>
        <taxon>Embryophyta</taxon>
        <taxon>Tracheophyta</taxon>
        <taxon>Spermatophyta</taxon>
        <taxon>Magnoliopsida</taxon>
        <taxon>eudicotyledons</taxon>
        <taxon>Gunneridae</taxon>
        <taxon>Pentapetalae</taxon>
        <taxon>Caryophyllales</taxon>
        <taxon>Caryophyllaceae</taxon>
        <taxon>Caryophylleae</taxon>
        <taxon>Saponaria</taxon>
    </lineage>
</organism>
<comment type="caution">
    <text evidence="2">The sequence shown here is derived from an EMBL/GenBank/DDBJ whole genome shotgun (WGS) entry which is preliminary data.</text>
</comment>
<name>A0AAW1NC12_SAPOF</name>
<gene>
    <name evidence="2" type="ORF">RND81_01G058600</name>
</gene>
<dbReference type="InterPro" id="IPR029058">
    <property type="entry name" value="AB_hydrolase_fold"/>
</dbReference>
<proteinExistence type="predicted"/>
<evidence type="ECO:0000313" key="3">
    <source>
        <dbReference type="Proteomes" id="UP001443914"/>
    </source>
</evidence>
<feature type="domain" description="AB hydrolase-1" evidence="1">
    <location>
        <begin position="117"/>
        <end position="376"/>
    </location>
</feature>